<reference evidence="2 3" key="1">
    <citation type="submission" date="2013-08" db="EMBL/GenBank/DDBJ databases">
        <authorList>
            <person name="Weinstock G."/>
            <person name="Sodergren E."/>
            <person name="Wylie T."/>
            <person name="Fulton L."/>
            <person name="Fulton R."/>
            <person name="Fronick C."/>
            <person name="O'Laughlin M."/>
            <person name="Godfrey J."/>
            <person name="Miner T."/>
            <person name="Herter B."/>
            <person name="Appelbaum E."/>
            <person name="Cordes M."/>
            <person name="Lek S."/>
            <person name="Wollam A."/>
            <person name="Pepin K.H."/>
            <person name="Palsikar V.B."/>
            <person name="Mitreva M."/>
            <person name="Wilson R.K."/>
        </authorList>
    </citation>
    <scope>NUCLEOTIDE SEQUENCE [LARGE SCALE GENOMIC DNA]</scope>
    <source>
        <strain evidence="2 3">F0041</strain>
    </source>
</reference>
<organism evidence="2 3">
    <name type="scientific">Bacteroides pyogenes F0041</name>
    <dbReference type="NCBI Taxonomy" id="1321819"/>
    <lineage>
        <taxon>Bacteria</taxon>
        <taxon>Pseudomonadati</taxon>
        <taxon>Bacteroidota</taxon>
        <taxon>Bacteroidia</taxon>
        <taxon>Bacteroidales</taxon>
        <taxon>Bacteroidaceae</taxon>
        <taxon>Bacteroides</taxon>
    </lineage>
</organism>
<gene>
    <name evidence="2" type="ORF">HMPREF1981_01529</name>
</gene>
<proteinExistence type="predicted"/>
<sequence>MYGNSPLPGKEKGWRVFMEKVEGFREKGRGLLQRRWKISRERQWAFTEEVEGSRRKDCGFAEKRRRALKKTRRPLKKRRRALK</sequence>
<accession>U2E074</accession>
<evidence type="ECO:0000256" key="1">
    <source>
        <dbReference type="SAM" id="MobiDB-lite"/>
    </source>
</evidence>
<feature type="non-terminal residue" evidence="2">
    <location>
        <position position="83"/>
    </location>
</feature>
<comment type="caution">
    <text evidence="2">The sequence shown here is derived from an EMBL/GenBank/DDBJ whole genome shotgun (WGS) entry which is preliminary data.</text>
</comment>
<evidence type="ECO:0000313" key="2">
    <source>
        <dbReference type="EMBL" id="ERI85621.1"/>
    </source>
</evidence>
<name>U2E074_9BACE</name>
<dbReference type="EMBL" id="AWSV01000084">
    <property type="protein sequence ID" value="ERI85621.1"/>
    <property type="molecule type" value="Genomic_DNA"/>
</dbReference>
<dbReference type="AlphaFoldDB" id="U2E074"/>
<dbReference type="Proteomes" id="UP000016496">
    <property type="component" value="Unassembled WGS sequence"/>
</dbReference>
<protein>
    <submittedName>
        <fullName evidence="2">Uncharacterized protein</fullName>
    </submittedName>
</protein>
<feature type="region of interest" description="Disordered" evidence="1">
    <location>
        <begin position="61"/>
        <end position="83"/>
    </location>
</feature>
<dbReference type="HOGENOM" id="CLU_2547687_0_0_10"/>
<feature type="compositionally biased region" description="Basic residues" evidence="1">
    <location>
        <begin position="63"/>
        <end position="83"/>
    </location>
</feature>
<evidence type="ECO:0000313" key="3">
    <source>
        <dbReference type="Proteomes" id="UP000016496"/>
    </source>
</evidence>